<sequence length="196" mass="23024">MYLYHILRSRSFLILLLIVNLLGTAYGYVWYGYQLVETEPRFLLFVPDSPTASLFFSFVLLAFLFKVNWGMMEAFAIVTLLKYGTWAVGMNILLLLMEGTLDWTGYMLMISHAAMAIQGILYAPFYRMKRWHLAAASIWTLHDIVIDYVYKQMPRYGILDQYYQPIGYFTFWLSICCIGAAYFFCLREKRLELPLQ</sequence>
<dbReference type="Pfam" id="PF07187">
    <property type="entry name" value="DUF1405"/>
    <property type="match status" value="1"/>
</dbReference>
<feature type="transmembrane region" description="Helical" evidence="1">
    <location>
        <begin position="103"/>
        <end position="124"/>
    </location>
</feature>
<name>A0ABV5WBE6_9BACI</name>
<dbReference type="RefSeq" id="WP_379947987.1">
    <property type="nucleotide sequence ID" value="NZ_JBHMAF010000017.1"/>
</dbReference>
<keyword evidence="3" id="KW-1185">Reference proteome</keyword>
<reference evidence="2 3" key="1">
    <citation type="submission" date="2024-09" db="EMBL/GenBank/DDBJ databases">
        <authorList>
            <person name="Sun Q."/>
            <person name="Mori K."/>
        </authorList>
    </citation>
    <scope>NUCLEOTIDE SEQUENCE [LARGE SCALE GENOMIC DNA]</scope>
    <source>
        <strain evidence="2 3">JCM 11201</strain>
    </source>
</reference>
<dbReference type="PANTHER" id="PTHR40042:SF1">
    <property type="entry name" value="DUF1405 DOMAIN-CONTAINING PROTEIN"/>
    <property type="match status" value="1"/>
</dbReference>
<feature type="transmembrane region" description="Helical" evidence="1">
    <location>
        <begin position="131"/>
        <end position="150"/>
    </location>
</feature>
<evidence type="ECO:0000256" key="1">
    <source>
        <dbReference type="SAM" id="Phobius"/>
    </source>
</evidence>
<feature type="transmembrane region" description="Helical" evidence="1">
    <location>
        <begin position="12"/>
        <end position="31"/>
    </location>
</feature>
<dbReference type="EMBL" id="JBHMAF010000017">
    <property type="protein sequence ID" value="MFB9757702.1"/>
    <property type="molecule type" value="Genomic_DNA"/>
</dbReference>
<keyword evidence="1" id="KW-0812">Transmembrane</keyword>
<feature type="transmembrane region" description="Helical" evidence="1">
    <location>
        <begin position="51"/>
        <end position="67"/>
    </location>
</feature>
<feature type="transmembrane region" description="Helical" evidence="1">
    <location>
        <begin position="162"/>
        <end position="186"/>
    </location>
</feature>
<organism evidence="2 3">
    <name type="scientific">Ectobacillus funiculus</name>
    <dbReference type="NCBI Taxonomy" id="137993"/>
    <lineage>
        <taxon>Bacteria</taxon>
        <taxon>Bacillati</taxon>
        <taxon>Bacillota</taxon>
        <taxon>Bacilli</taxon>
        <taxon>Bacillales</taxon>
        <taxon>Bacillaceae</taxon>
        <taxon>Ectobacillus</taxon>
    </lineage>
</organism>
<evidence type="ECO:0000313" key="3">
    <source>
        <dbReference type="Proteomes" id="UP001589609"/>
    </source>
</evidence>
<keyword evidence="1" id="KW-1133">Transmembrane helix</keyword>
<protein>
    <submittedName>
        <fullName evidence="2">DUF1405 domain-containing protein</fullName>
    </submittedName>
</protein>
<dbReference type="InterPro" id="IPR009845">
    <property type="entry name" value="DUF1405"/>
</dbReference>
<proteinExistence type="predicted"/>
<accession>A0ABV5WBE6</accession>
<gene>
    <name evidence="2" type="ORF">ACFFMS_03990</name>
</gene>
<dbReference type="PANTHER" id="PTHR40042">
    <property type="entry name" value="HYPOTHETICAL MEMBRANE SPANNING PROTEIN"/>
    <property type="match status" value="1"/>
</dbReference>
<keyword evidence="1" id="KW-0472">Membrane</keyword>
<comment type="caution">
    <text evidence="2">The sequence shown here is derived from an EMBL/GenBank/DDBJ whole genome shotgun (WGS) entry which is preliminary data.</text>
</comment>
<evidence type="ECO:0000313" key="2">
    <source>
        <dbReference type="EMBL" id="MFB9757702.1"/>
    </source>
</evidence>
<feature type="transmembrane region" description="Helical" evidence="1">
    <location>
        <begin position="74"/>
        <end position="97"/>
    </location>
</feature>
<dbReference type="Proteomes" id="UP001589609">
    <property type="component" value="Unassembled WGS sequence"/>
</dbReference>